<feature type="region of interest" description="Disordered" evidence="1">
    <location>
        <begin position="165"/>
        <end position="184"/>
    </location>
</feature>
<feature type="compositionally biased region" description="Basic and acidic residues" evidence="1">
    <location>
        <begin position="372"/>
        <end position="391"/>
    </location>
</feature>
<protein>
    <submittedName>
        <fullName evidence="2">Uncharacterized protein</fullName>
    </submittedName>
</protein>
<dbReference type="Proteomes" id="UP000672032">
    <property type="component" value="Chromosome 1"/>
</dbReference>
<dbReference type="AlphaFoldDB" id="A0A8A3NV83"/>
<proteinExistence type="predicted"/>
<feature type="compositionally biased region" description="Basic residues" evidence="1">
    <location>
        <begin position="241"/>
        <end position="253"/>
    </location>
</feature>
<feature type="region of interest" description="Disordered" evidence="1">
    <location>
        <begin position="343"/>
        <end position="414"/>
    </location>
</feature>
<feature type="compositionally biased region" description="Basic residues" evidence="1">
    <location>
        <begin position="358"/>
        <end position="371"/>
    </location>
</feature>
<feature type="region of interest" description="Disordered" evidence="1">
    <location>
        <begin position="536"/>
        <end position="587"/>
    </location>
</feature>
<organism evidence="2 3">
    <name type="scientific">Monilinia vaccinii-corymbosi</name>
    <dbReference type="NCBI Taxonomy" id="61207"/>
    <lineage>
        <taxon>Eukaryota</taxon>
        <taxon>Fungi</taxon>
        <taxon>Dikarya</taxon>
        <taxon>Ascomycota</taxon>
        <taxon>Pezizomycotina</taxon>
        <taxon>Leotiomycetes</taxon>
        <taxon>Helotiales</taxon>
        <taxon>Sclerotiniaceae</taxon>
        <taxon>Monilinia</taxon>
    </lineage>
</organism>
<reference evidence="2" key="1">
    <citation type="submission" date="2020-10" db="EMBL/GenBank/DDBJ databases">
        <title>Genome Sequence of Monilinia vaccinii-corymbosi Sheds Light on Mummy Berry Disease Infection of Blueberry and Mating Type.</title>
        <authorList>
            <person name="Yow A.G."/>
            <person name="Zhang Y."/>
            <person name="Bansal K."/>
            <person name="Eacker S.M."/>
            <person name="Sullivan S."/>
            <person name="Liachko I."/>
            <person name="Cubeta M.A."/>
            <person name="Rollins J.A."/>
            <person name="Ashrafi H."/>
        </authorList>
    </citation>
    <scope>NUCLEOTIDE SEQUENCE</scope>
    <source>
        <strain evidence="2">RL-1</strain>
    </source>
</reference>
<feature type="region of interest" description="Disordered" evidence="1">
    <location>
        <begin position="660"/>
        <end position="711"/>
    </location>
</feature>
<feature type="compositionally biased region" description="Polar residues" evidence="1">
    <location>
        <begin position="554"/>
        <end position="563"/>
    </location>
</feature>
<evidence type="ECO:0000256" key="1">
    <source>
        <dbReference type="SAM" id="MobiDB-lite"/>
    </source>
</evidence>
<sequence length="879" mass="96686">MEATALFEEKGEDMEIYQGAFAPQPAGKILKAWERAPVTSHAPRLHGRTIWKKRAGLRAAKEDKENYDETFMELEKEGVGARKKARVMGSKEDISRAKWHEEKDEGDAWDENLMMGVGSPRKNVLGGPDKSQVVPRKRTNANLVITPRKPLRQVLFSGEGQGINMGMPLSPAGGKEASSPVRRRKEARKIVRKSVMPGHNTQIIDEKHHIRHTSSLEFDFEMAVGEKKIEPKQGFEQSPKKTSKRQSLRRSTRGRVSEPIQGPQQVPENVNKEGSLRTGFDSLPLAVEVDGQAGAMELDHKQDVSSANDKSQVTELISSAESIREKDKAVILQAGPLDAIMESVQNHTDNLSTPKSTKSAKKRRASSRRSTRHSDRMHVESTGGKHLDKEVSNAATEEMCSHQGDSRNTEVPTPVQEVNRIVEELLEQPVSTNDSLSIVEPQDSILHPPNESSSVELPAHIHPQAAFSHVEEIQLVKESPTDHVAPSDDPDDEDMDNSITELSGVLLEPTINVANLGLSSSTESFDNDTNEIQNAAESDPIEDPGSFDLMPINSRHSNNQPINLKSDVTPPEPSATSATSSGTDDTFSVNVTSSLEKYDTDILRQFLTRVKADKAAKAAAPAPKKRKSLPHSPLRIALGDIMNAEASSPVQAPLDEFDVSVPATSSPTRKSRAAAPPSADEVEEEPKSMRRSGRTRPLAKIPLPAPSSIPVLRLGRQDGDTAVTLKQSVEKEMAALTRANTRKNKAGAVLPEVLLARKASVKENPAKRQKELREMFDEKVRREKKSEGKKKKTVVWAKEIAQYQTLEKKDKKTMESRRVNGHGERIVDAGKSEEKEKVGESKQKGRGRIPTSSSRTSKIAVGISMTNGTPARRKRVVKS</sequence>
<keyword evidence="3" id="KW-1185">Reference proteome</keyword>
<evidence type="ECO:0000313" key="3">
    <source>
        <dbReference type="Proteomes" id="UP000672032"/>
    </source>
</evidence>
<feature type="compositionally biased region" description="Basic and acidic residues" evidence="1">
    <location>
        <begin position="809"/>
        <end position="843"/>
    </location>
</feature>
<gene>
    <name evidence="2" type="ORF">DSL72_004131</name>
</gene>
<feature type="compositionally biased region" description="Basic and acidic residues" evidence="1">
    <location>
        <begin position="761"/>
        <end position="786"/>
    </location>
</feature>
<feature type="region of interest" description="Disordered" evidence="1">
    <location>
        <begin position="229"/>
        <end position="277"/>
    </location>
</feature>
<dbReference type="OrthoDB" id="4207369at2759"/>
<feature type="region of interest" description="Disordered" evidence="1">
    <location>
        <begin position="809"/>
        <end position="879"/>
    </location>
</feature>
<evidence type="ECO:0000313" key="2">
    <source>
        <dbReference type="EMBL" id="QSZ29615.1"/>
    </source>
</evidence>
<feature type="region of interest" description="Disordered" evidence="1">
    <location>
        <begin position="761"/>
        <end position="792"/>
    </location>
</feature>
<feature type="region of interest" description="Disordered" evidence="1">
    <location>
        <begin position="477"/>
        <end position="497"/>
    </location>
</feature>
<name>A0A8A3NV83_9HELO</name>
<feature type="compositionally biased region" description="Low complexity" evidence="1">
    <location>
        <begin position="574"/>
        <end position="587"/>
    </location>
</feature>
<dbReference type="EMBL" id="CP063405">
    <property type="protein sequence ID" value="QSZ29615.1"/>
    <property type="molecule type" value="Genomic_DNA"/>
</dbReference>
<accession>A0A8A3NV83</accession>
<feature type="compositionally biased region" description="Polar residues" evidence="1">
    <location>
        <begin position="343"/>
        <end position="354"/>
    </location>
</feature>